<evidence type="ECO:0000256" key="1">
    <source>
        <dbReference type="ARBA" id="ARBA00006231"/>
    </source>
</evidence>
<dbReference type="PIRSF" id="PIRSF037240">
    <property type="entry name" value="RNA_polIII_Trep_MAF1"/>
    <property type="match status" value="1"/>
</dbReference>
<dbReference type="PANTHER" id="PTHR22504">
    <property type="entry name" value="REPRESSOR OF RNA POLYMERASE III TRANSCRIPTION MAF1"/>
    <property type="match status" value="1"/>
</dbReference>
<protein>
    <recommendedName>
        <fullName evidence="2">Repressor of RNA polymerase III transcription MAF1</fullName>
    </recommendedName>
</protein>
<dbReference type="EMBL" id="CAXKWB010000200">
    <property type="protein sequence ID" value="CAL4059805.1"/>
    <property type="molecule type" value="Genomic_DNA"/>
</dbReference>
<dbReference type="GO" id="GO:0016480">
    <property type="term" value="P:negative regulation of transcription by RNA polymerase III"/>
    <property type="evidence" value="ECO:0007669"/>
    <property type="project" value="UniProtKB-UniRule"/>
</dbReference>
<dbReference type="GO" id="GO:0000994">
    <property type="term" value="F:RNA polymerase III core binding"/>
    <property type="evidence" value="ECO:0007669"/>
    <property type="project" value="TreeGrafter"/>
</dbReference>
<dbReference type="Pfam" id="PF09174">
    <property type="entry name" value="Maf1"/>
    <property type="match status" value="1"/>
</dbReference>
<comment type="function">
    <text evidence="2">Element of the TORC1 signaling pathway that acts as a mediator of diverse signals and that represses RNA polymerase III transcription. Inhibits the de novo assembly of TFIIIB onto DNA.</text>
</comment>
<dbReference type="AlphaFoldDB" id="A0AAV2PJ51"/>
<proteinExistence type="inferred from homology"/>
<keyword evidence="4" id="KW-1185">Reference proteome</keyword>
<comment type="caution">
    <text evidence="3">The sequence shown here is derived from an EMBL/GenBank/DDBJ whole genome shotgun (WGS) entry which is preliminary data.</text>
</comment>
<name>A0AAV2PJ51_MEGNR</name>
<dbReference type="PANTHER" id="PTHR22504:SF0">
    <property type="entry name" value="REPRESSOR OF RNA POLYMERASE III TRANSCRIPTION MAF1 HOMOLOG"/>
    <property type="match status" value="1"/>
</dbReference>
<keyword evidence="2" id="KW-0539">Nucleus</keyword>
<dbReference type="InterPro" id="IPR038564">
    <property type="entry name" value="Maf1_sf"/>
</dbReference>
<reference evidence="3 4" key="1">
    <citation type="submission" date="2024-05" db="EMBL/GenBank/DDBJ databases">
        <authorList>
            <person name="Wallberg A."/>
        </authorList>
    </citation>
    <scope>NUCLEOTIDE SEQUENCE [LARGE SCALE GENOMIC DNA]</scope>
</reference>
<gene>
    <name evidence="3" type="ORF">MNOR_LOCUS848</name>
</gene>
<evidence type="ECO:0000313" key="4">
    <source>
        <dbReference type="Proteomes" id="UP001497623"/>
    </source>
</evidence>
<keyword evidence="2" id="KW-0805">Transcription regulation</keyword>
<comment type="similarity">
    <text evidence="1 2">Belongs to the MAF1 family.</text>
</comment>
<dbReference type="InterPro" id="IPR015257">
    <property type="entry name" value="Maf1"/>
</dbReference>
<dbReference type="FunFam" id="3.40.1000.50:FF:000003">
    <property type="entry name" value="Repressor of RNA polymerase III transcription MAF1"/>
    <property type="match status" value="1"/>
</dbReference>
<keyword evidence="2" id="KW-0678">Repressor</keyword>
<organism evidence="3 4">
    <name type="scientific">Meganyctiphanes norvegica</name>
    <name type="common">Northern krill</name>
    <name type="synonym">Thysanopoda norvegica</name>
    <dbReference type="NCBI Taxonomy" id="48144"/>
    <lineage>
        <taxon>Eukaryota</taxon>
        <taxon>Metazoa</taxon>
        <taxon>Ecdysozoa</taxon>
        <taxon>Arthropoda</taxon>
        <taxon>Crustacea</taxon>
        <taxon>Multicrustacea</taxon>
        <taxon>Malacostraca</taxon>
        <taxon>Eumalacostraca</taxon>
        <taxon>Eucarida</taxon>
        <taxon>Euphausiacea</taxon>
        <taxon>Euphausiidae</taxon>
        <taxon>Meganyctiphanes</taxon>
    </lineage>
</organism>
<evidence type="ECO:0000256" key="2">
    <source>
        <dbReference type="PIRNR" id="PIRNR037240"/>
    </source>
</evidence>
<dbReference type="Proteomes" id="UP001497623">
    <property type="component" value="Unassembled WGS sequence"/>
</dbReference>
<keyword evidence="2" id="KW-0804">Transcription</keyword>
<sequence length="242" mass="27434">MKLLPESTAFEAINNALNFETVDGSSVMGRLESYSCKMVGQEKALYKRLHSDVVPGINDLQALSPPQSLFGESPHSLAKSYASSGEDCPLEDKINRKTLFYLVSTLNASFYPDYDFSNTSSQEFSREPSLEWVVRTVERQLLAVARTEFSAMSAAMWKALDEHINLRECEIYSYNPDQTSDPYSEDGCLWSFNYFFFNPSMKRTVFFTCRAVSSYSSCYSQASHLSNLADMETLEFDCDADY</sequence>
<dbReference type="GO" id="GO:0005634">
    <property type="term" value="C:nucleus"/>
    <property type="evidence" value="ECO:0007669"/>
    <property type="project" value="UniProtKB-SubCell"/>
</dbReference>
<dbReference type="Gene3D" id="3.40.1000.50">
    <property type="entry name" value="Repressor of RNA polymerase III transcription Maf1"/>
    <property type="match status" value="1"/>
</dbReference>
<evidence type="ECO:0000313" key="3">
    <source>
        <dbReference type="EMBL" id="CAL4059805.1"/>
    </source>
</evidence>
<comment type="subcellular location">
    <subcellularLocation>
        <location evidence="2">Nucleus</location>
    </subcellularLocation>
</comment>
<accession>A0AAV2PJ51</accession>